<feature type="domain" description="PASTA" evidence="12">
    <location>
        <begin position="497"/>
        <end position="563"/>
    </location>
</feature>
<proteinExistence type="predicted"/>
<dbReference type="SUPFAM" id="SSF56112">
    <property type="entry name" value="Protein kinase-like (PK-like)"/>
    <property type="match status" value="1"/>
</dbReference>
<evidence type="ECO:0000313" key="14">
    <source>
        <dbReference type="Proteomes" id="UP000190037"/>
    </source>
</evidence>
<dbReference type="PROSITE" id="PS00108">
    <property type="entry name" value="PROTEIN_KINASE_ST"/>
    <property type="match status" value="1"/>
</dbReference>
<feature type="domain" description="PASTA" evidence="12">
    <location>
        <begin position="428"/>
        <end position="496"/>
    </location>
</feature>
<dbReference type="FunFam" id="3.30.200.20:FF:000035">
    <property type="entry name" value="Serine/threonine protein kinase Stk1"/>
    <property type="match status" value="1"/>
</dbReference>
<feature type="domain" description="PASTA" evidence="12">
    <location>
        <begin position="564"/>
        <end position="632"/>
    </location>
</feature>
<keyword evidence="14" id="KW-1185">Reference proteome</keyword>
<dbReference type="CDD" id="cd14014">
    <property type="entry name" value="STKc_PknB_like"/>
    <property type="match status" value="1"/>
</dbReference>
<evidence type="ECO:0000256" key="5">
    <source>
        <dbReference type="ARBA" id="ARBA00022777"/>
    </source>
</evidence>
<reference evidence="13 14" key="1">
    <citation type="submission" date="2017-03" db="EMBL/GenBank/DDBJ databases">
        <title>Draft genome sequence of Streptomyces scabrisporus NF3, endophyte isolated from Amphipterygium adstringens.</title>
        <authorList>
            <person name="Vazquez M."/>
            <person name="Ceapa C.D."/>
            <person name="Rodriguez Luna D."/>
            <person name="Sanchez Esquivel S."/>
        </authorList>
    </citation>
    <scope>NUCLEOTIDE SEQUENCE [LARGE SCALE GENOMIC DNA]</scope>
    <source>
        <strain evidence="13 14">NF3</strain>
    </source>
</reference>
<keyword evidence="10" id="KW-1133">Transmembrane helix</keyword>
<protein>
    <recommendedName>
        <fullName evidence="1">non-specific serine/threonine protein kinase</fullName>
        <ecNumber evidence="1">2.7.11.1</ecNumber>
    </recommendedName>
</protein>
<dbReference type="InterPro" id="IPR005543">
    <property type="entry name" value="PASTA_dom"/>
</dbReference>
<evidence type="ECO:0000256" key="2">
    <source>
        <dbReference type="ARBA" id="ARBA00022527"/>
    </source>
</evidence>
<feature type="domain" description="PASTA" evidence="12">
    <location>
        <begin position="633"/>
        <end position="695"/>
    </location>
</feature>
<comment type="caution">
    <text evidence="13">The sequence shown here is derived from an EMBL/GenBank/DDBJ whole genome shotgun (WGS) entry which is preliminary data.</text>
</comment>
<dbReference type="GO" id="GO:0005524">
    <property type="term" value="F:ATP binding"/>
    <property type="evidence" value="ECO:0007669"/>
    <property type="project" value="UniProtKB-KW"/>
</dbReference>
<feature type="domain" description="Protein kinase" evidence="11">
    <location>
        <begin position="35"/>
        <end position="300"/>
    </location>
</feature>
<dbReference type="Pfam" id="PF00069">
    <property type="entry name" value="Pkinase"/>
    <property type="match status" value="1"/>
</dbReference>
<evidence type="ECO:0000256" key="8">
    <source>
        <dbReference type="ARBA" id="ARBA00048679"/>
    </source>
</evidence>
<dbReference type="AlphaFoldDB" id="A0A1T3P2V2"/>
<dbReference type="InterPro" id="IPR008271">
    <property type="entry name" value="Ser/Thr_kinase_AS"/>
</dbReference>
<dbReference type="CDD" id="cd06577">
    <property type="entry name" value="PASTA_pknB"/>
    <property type="match status" value="4"/>
</dbReference>
<comment type="catalytic activity">
    <reaction evidence="7">
        <text>L-threonyl-[protein] + ATP = O-phospho-L-threonyl-[protein] + ADP + H(+)</text>
        <dbReference type="Rhea" id="RHEA:46608"/>
        <dbReference type="Rhea" id="RHEA-COMP:11060"/>
        <dbReference type="Rhea" id="RHEA-COMP:11605"/>
        <dbReference type="ChEBI" id="CHEBI:15378"/>
        <dbReference type="ChEBI" id="CHEBI:30013"/>
        <dbReference type="ChEBI" id="CHEBI:30616"/>
        <dbReference type="ChEBI" id="CHEBI:61977"/>
        <dbReference type="ChEBI" id="CHEBI:456216"/>
        <dbReference type="EC" id="2.7.11.1"/>
    </reaction>
</comment>
<dbReference type="FunFam" id="1.10.510.10:FF:000021">
    <property type="entry name" value="Serine/threonine protein kinase"/>
    <property type="match status" value="1"/>
</dbReference>
<evidence type="ECO:0000256" key="10">
    <source>
        <dbReference type="SAM" id="Phobius"/>
    </source>
</evidence>
<evidence type="ECO:0000313" key="13">
    <source>
        <dbReference type="EMBL" id="OPC83275.1"/>
    </source>
</evidence>
<keyword evidence="3" id="KW-0808">Transferase</keyword>
<dbReference type="GO" id="GO:0045717">
    <property type="term" value="P:negative regulation of fatty acid biosynthetic process"/>
    <property type="evidence" value="ECO:0007669"/>
    <property type="project" value="UniProtKB-ARBA"/>
</dbReference>
<accession>A0A1T3P2V2</accession>
<dbReference type="Proteomes" id="UP000190037">
    <property type="component" value="Unassembled WGS sequence"/>
</dbReference>
<gene>
    <name evidence="13" type="ORF">B4N89_22115</name>
</gene>
<evidence type="ECO:0000256" key="3">
    <source>
        <dbReference type="ARBA" id="ARBA00022679"/>
    </source>
</evidence>
<feature type="transmembrane region" description="Helical" evidence="10">
    <location>
        <begin position="406"/>
        <end position="426"/>
    </location>
</feature>
<feature type="region of interest" description="Disordered" evidence="9">
    <location>
        <begin position="525"/>
        <end position="548"/>
    </location>
</feature>
<dbReference type="InterPro" id="IPR000719">
    <property type="entry name" value="Prot_kinase_dom"/>
</dbReference>
<name>A0A1T3P2V2_9ACTN</name>
<dbReference type="Gene3D" id="1.10.510.10">
    <property type="entry name" value="Transferase(Phosphotransferase) domain 1"/>
    <property type="match status" value="1"/>
</dbReference>
<keyword evidence="4" id="KW-0547">Nucleotide-binding</keyword>
<sequence length="695" mass="73484">MGKTVGVHEAVDPTLLNMDTTLNDPLVGRLLDGRYRVDARVAAGGMATVYRALDTRLDRVVALKVMHAGLAQDPESTRRFILEAKAAARLSHPNVVNVFDQGTDGTVAYLAMEYVEGRTLRELLQDLGNMTPREAFGVLEPMLAALSAAHRAGFVHRDVKPENVLISDDGGIKLGDFGLARATTTTATAATGKVLVGTVAYLAPEQVERGESTPRSDVYAAGVVLYEMLTGRQPHHGATAVEVIYKHVHADVPPPSHAVPGLSTTLDTLVRAATVRDPEQRPSDAEELLGLVRRTRHAMPDAELDFGAALRLPPPPEPINDNATSVFRAGEVMLPPHLAPLGLSVDSMDDEQARYGGDYEEPYSEEQQVYAPAAAPGVPAQATGGGYPHQPALPGRRRRRGPSRGMLVLAVVLLVAAGIGGGAWWYGSGRYADVPGVLNMTQADAEKRIKNAGLKVQYIGDGEFNEIVAKGSVISTDPAPGKNVTSGSTVKVMLSKGPERHVVPALANLKLEDAKKALTDAALKPGTETKVASPKPPGTVVGSTPAAGEQLQRDSVVALTVSRGPDTVVPDLTGLSLDEAKARFQPPTGITVEADPTQQFSDTVPQGRIMSFVPGVNTNVPYGTKIVVVLSKGPDLVQVPPVTGMNPDDAGRALQAAGLRVNNRMIPLIPANVGKQDPAAGSMVKRNSEVFISNF</sequence>
<feature type="region of interest" description="Disordered" evidence="9">
    <location>
        <begin position="376"/>
        <end position="400"/>
    </location>
</feature>
<dbReference type="SMART" id="SM00740">
    <property type="entry name" value="PASTA"/>
    <property type="match status" value="4"/>
</dbReference>
<dbReference type="GO" id="GO:0004674">
    <property type="term" value="F:protein serine/threonine kinase activity"/>
    <property type="evidence" value="ECO:0007669"/>
    <property type="project" value="UniProtKB-KW"/>
</dbReference>
<evidence type="ECO:0000256" key="9">
    <source>
        <dbReference type="SAM" id="MobiDB-lite"/>
    </source>
</evidence>
<dbReference type="EC" id="2.7.11.1" evidence="1"/>
<dbReference type="EMBL" id="MWQN01000001">
    <property type="protein sequence ID" value="OPC83275.1"/>
    <property type="molecule type" value="Genomic_DNA"/>
</dbReference>
<keyword evidence="10" id="KW-0472">Membrane</keyword>
<dbReference type="InterPro" id="IPR011009">
    <property type="entry name" value="Kinase-like_dom_sf"/>
</dbReference>
<evidence type="ECO:0000256" key="6">
    <source>
        <dbReference type="ARBA" id="ARBA00022840"/>
    </source>
</evidence>
<organism evidence="13 14">
    <name type="scientific">Embleya scabrispora</name>
    <dbReference type="NCBI Taxonomy" id="159449"/>
    <lineage>
        <taxon>Bacteria</taxon>
        <taxon>Bacillati</taxon>
        <taxon>Actinomycetota</taxon>
        <taxon>Actinomycetes</taxon>
        <taxon>Kitasatosporales</taxon>
        <taxon>Streptomycetaceae</taxon>
        <taxon>Embleya</taxon>
    </lineage>
</organism>
<dbReference type="PANTHER" id="PTHR43289">
    <property type="entry name" value="MITOGEN-ACTIVATED PROTEIN KINASE KINASE KINASE 20-RELATED"/>
    <property type="match status" value="1"/>
</dbReference>
<dbReference type="PROSITE" id="PS51178">
    <property type="entry name" value="PASTA"/>
    <property type="match status" value="4"/>
</dbReference>
<comment type="catalytic activity">
    <reaction evidence="8">
        <text>L-seryl-[protein] + ATP = O-phospho-L-seryl-[protein] + ADP + H(+)</text>
        <dbReference type="Rhea" id="RHEA:17989"/>
        <dbReference type="Rhea" id="RHEA-COMP:9863"/>
        <dbReference type="Rhea" id="RHEA-COMP:11604"/>
        <dbReference type="ChEBI" id="CHEBI:15378"/>
        <dbReference type="ChEBI" id="CHEBI:29999"/>
        <dbReference type="ChEBI" id="CHEBI:30616"/>
        <dbReference type="ChEBI" id="CHEBI:83421"/>
        <dbReference type="ChEBI" id="CHEBI:456216"/>
        <dbReference type="EC" id="2.7.11.1"/>
    </reaction>
</comment>
<dbReference type="Gene3D" id="3.30.10.20">
    <property type="match status" value="4"/>
</dbReference>
<dbReference type="SMART" id="SM00220">
    <property type="entry name" value="S_TKc"/>
    <property type="match status" value="1"/>
</dbReference>
<evidence type="ECO:0000256" key="4">
    <source>
        <dbReference type="ARBA" id="ARBA00022741"/>
    </source>
</evidence>
<keyword evidence="10" id="KW-0812">Transmembrane</keyword>
<evidence type="ECO:0000256" key="1">
    <source>
        <dbReference type="ARBA" id="ARBA00012513"/>
    </source>
</evidence>
<dbReference type="NCBIfam" id="NF033483">
    <property type="entry name" value="PknB_PASTA_kin"/>
    <property type="match status" value="1"/>
</dbReference>
<keyword evidence="5" id="KW-0418">Kinase</keyword>
<dbReference type="Gene3D" id="3.30.200.20">
    <property type="entry name" value="Phosphorylase Kinase, domain 1"/>
    <property type="match status" value="1"/>
</dbReference>
<dbReference type="STRING" id="159449.B4N89_22115"/>
<dbReference type="Pfam" id="PF03793">
    <property type="entry name" value="PASTA"/>
    <property type="match status" value="4"/>
</dbReference>
<evidence type="ECO:0000259" key="11">
    <source>
        <dbReference type="PROSITE" id="PS50011"/>
    </source>
</evidence>
<dbReference type="PANTHER" id="PTHR43289:SF34">
    <property type="entry name" value="SERINE_THREONINE-PROTEIN KINASE YBDM-RELATED"/>
    <property type="match status" value="1"/>
</dbReference>
<dbReference type="PROSITE" id="PS50011">
    <property type="entry name" value="PROTEIN_KINASE_DOM"/>
    <property type="match status" value="1"/>
</dbReference>
<dbReference type="SUPFAM" id="SSF54184">
    <property type="entry name" value="Penicillin-binding protein 2x (pbp-2x), c-terminal domain"/>
    <property type="match status" value="1"/>
</dbReference>
<keyword evidence="6" id="KW-0067">ATP-binding</keyword>
<keyword evidence="2" id="KW-0723">Serine/threonine-protein kinase</keyword>
<evidence type="ECO:0000259" key="12">
    <source>
        <dbReference type="PROSITE" id="PS51178"/>
    </source>
</evidence>
<evidence type="ECO:0000256" key="7">
    <source>
        <dbReference type="ARBA" id="ARBA00047899"/>
    </source>
</evidence>